<organism evidence="3 4">
    <name type="scientific">Funneliformis caledonium</name>
    <dbReference type="NCBI Taxonomy" id="1117310"/>
    <lineage>
        <taxon>Eukaryota</taxon>
        <taxon>Fungi</taxon>
        <taxon>Fungi incertae sedis</taxon>
        <taxon>Mucoromycota</taxon>
        <taxon>Glomeromycotina</taxon>
        <taxon>Glomeromycetes</taxon>
        <taxon>Glomerales</taxon>
        <taxon>Glomeraceae</taxon>
        <taxon>Funneliformis</taxon>
    </lineage>
</organism>
<protein>
    <recommendedName>
        <fullName evidence="1">Vacuolar fusion protein MON1</fullName>
    </recommendedName>
</protein>
<dbReference type="GO" id="GO:0006623">
    <property type="term" value="P:protein targeting to vacuole"/>
    <property type="evidence" value="ECO:0007669"/>
    <property type="project" value="UniProtKB-UniRule"/>
</dbReference>
<keyword evidence="4" id="KW-1185">Reference proteome</keyword>
<dbReference type="GO" id="GO:0016192">
    <property type="term" value="P:vesicle-mediated transport"/>
    <property type="evidence" value="ECO:0007669"/>
    <property type="project" value="InterPro"/>
</dbReference>
<dbReference type="InterPro" id="IPR004353">
    <property type="entry name" value="Mon1"/>
</dbReference>
<comment type="subcellular location">
    <subcellularLocation>
        <location evidence="1">Endosome</location>
        <location evidence="1">Multivesicular body membrane</location>
        <topology evidence="1">Peripheral membrane protein</topology>
    </subcellularLocation>
    <subcellularLocation>
        <location evidence="1">Prevacuolar compartment membrane</location>
        <topology evidence="1">Peripheral membrane protein</topology>
    </subcellularLocation>
    <subcellularLocation>
        <location evidence="1">Vacuole membrane</location>
        <topology evidence="1">Peripheral membrane protein</topology>
    </subcellularLocation>
</comment>
<keyword evidence="1" id="KW-0653">Protein transport</keyword>
<evidence type="ECO:0000313" key="3">
    <source>
        <dbReference type="EMBL" id="CAG8537595.1"/>
    </source>
</evidence>
<keyword evidence="1" id="KW-0926">Vacuole</keyword>
<dbReference type="GO" id="GO:0035658">
    <property type="term" value="C:Mon1-Ccz1 complex"/>
    <property type="evidence" value="ECO:0007669"/>
    <property type="project" value="TreeGrafter"/>
</dbReference>
<dbReference type="InterPro" id="IPR043971">
    <property type="entry name" value="FUZ/MON1/HPS1_longin_2"/>
</dbReference>
<comment type="caution">
    <text evidence="3">The sequence shown here is derived from an EMBL/GenBank/DDBJ whole genome shotgun (WGS) entry which is preliminary data.</text>
</comment>
<keyword evidence="1" id="KW-0072">Autophagy</keyword>
<evidence type="ECO:0000313" key="4">
    <source>
        <dbReference type="Proteomes" id="UP000789570"/>
    </source>
</evidence>
<proteinExistence type="inferred from homology"/>
<comment type="similarity">
    <text evidence="1">Belongs to the MON1/SAND family.</text>
</comment>
<dbReference type="OrthoDB" id="272411at2759"/>
<gene>
    <name evidence="3" type="ORF">FCALED_LOCUS5480</name>
</gene>
<evidence type="ECO:0000259" key="2">
    <source>
        <dbReference type="Pfam" id="PF19037"/>
    </source>
</evidence>
<sequence>MNFDLRILLGGIEPFLDKLANSMSDEPVFMLGSMANSKDLLYAMLITNYRLITLLRLKKHSLHSADLHLVFNIDSSTPTCAILPQQLTACDALQGIEAPYKVRVII</sequence>
<dbReference type="GO" id="GO:0032585">
    <property type="term" value="C:multivesicular body membrane"/>
    <property type="evidence" value="ECO:0007669"/>
    <property type="project" value="UniProtKB-SubCell"/>
</dbReference>
<accession>A0A9N9ARK3</accession>
<dbReference type="Proteomes" id="UP000789570">
    <property type="component" value="Unassembled WGS sequence"/>
</dbReference>
<feature type="domain" description="FUZ/MON1/HPS1 second Longin" evidence="2">
    <location>
        <begin position="38"/>
        <end position="81"/>
    </location>
</feature>
<dbReference type="PANTHER" id="PTHR13027:SF7">
    <property type="entry name" value="VACUOLAR FUSION PROTEIN MON1 HOMOLOG"/>
    <property type="match status" value="1"/>
</dbReference>
<reference evidence="3" key="1">
    <citation type="submission" date="2021-06" db="EMBL/GenBank/DDBJ databases">
        <authorList>
            <person name="Kallberg Y."/>
            <person name="Tangrot J."/>
            <person name="Rosling A."/>
        </authorList>
    </citation>
    <scope>NUCLEOTIDE SEQUENCE</scope>
    <source>
        <strain evidence="3">UK204</strain>
    </source>
</reference>
<evidence type="ECO:0000256" key="1">
    <source>
        <dbReference type="RuleBase" id="RU367048"/>
    </source>
</evidence>
<keyword evidence="1" id="KW-0967">Endosome</keyword>
<comment type="function">
    <text evidence="1">Required for multiple vacuole delivery pathways including the cytoplasm to vacuole transport (Cvt), autophagy, pexophagy and endocytosis.</text>
</comment>
<dbReference type="EMBL" id="CAJVPQ010001191">
    <property type="protein sequence ID" value="CAG8537595.1"/>
    <property type="molecule type" value="Genomic_DNA"/>
</dbReference>
<dbReference type="Pfam" id="PF19037">
    <property type="entry name" value="Fuz_longin_2"/>
    <property type="match status" value="1"/>
</dbReference>
<dbReference type="PANTHER" id="PTHR13027">
    <property type="entry name" value="SAND PROTEIN-RELATED"/>
    <property type="match status" value="1"/>
</dbReference>
<keyword evidence="1" id="KW-0813">Transport</keyword>
<dbReference type="AlphaFoldDB" id="A0A9N9ARK3"/>
<dbReference type="GO" id="GO:0005774">
    <property type="term" value="C:vacuolar membrane"/>
    <property type="evidence" value="ECO:0007669"/>
    <property type="project" value="UniProtKB-SubCell"/>
</dbReference>
<keyword evidence="1" id="KW-0472">Membrane</keyword>
<dbReference type="GO" id="GO:0006914">
    <property type="term" value="P:autophagy"/>
    <property type="evidence" value="ECO:0007669"/>
    <property type="project" value="UniProtKB-UniRule"/>
</dbReference>
<name>A0A9N9ARK3_9GLOM</name>